<keyword evidence="2" id="KW-1185">Reference proteome</keyword>
<reference evidence="1" key="2">
    <citation type="submission" date="2022-01" db="EMBL/GenBank/DDBJ databases">
        <authorList>
            <person name="Yamashiro T."/>
            <person name="Shiraishi A."/>
            <person name="Satake H."/>
            <person name="Nakayama K."/>
        </authorList>
    </citation>
    <scope>NUCLEOTIDE SEQUENCE</scope>
</reference>
<name>A0ABQ4YCI9_9ASTR</name>
<accession>A0ABQ4YCI9</accession>
<organism evidence="1 2">
    <name type="scientific">Tanacetum coccineum</name>
    <dbReference type="NCBI Taxonomy" id="301880"/>
    <lineage>
        <taxon>Eukaryota</taxon>
        <taxon>Viridiplantae</taxon>
        <taxon>Streptophyta</taxon>
        <taxon>Embryophyta</taxon>
        <taxon>Tracheophyta</taxon>
        <taxon>Spermatophyta</taxon>
        <taxon>Magnoliopsida</taxon>
        <taxon>eudicotyledons</taxon>
        <taxon>Gunneridae</taxon>
        <taxon>Pentapetalae</taxon>
        <taxon>asterids</taxon>
        <taxon>campanulids</taxon>
        <taxon>Asterales</taxon>
        <taxon>Asteraceae</taxon>
        <taxon>Asteroideae</taxon>
        <taxon>Anthemideae</taxon>
        <taxon>Anthemidinae</taxon>
        <taxon>Tanacetum</taxon>
    </lineage>
</organism>
<proteinExistence type="predicted"/>
<gene>
    <name evidence="1" type="ORF">Tco_0724784</name>
</gene>
<dbReference type="EMBL" id="BQNB010010265">
    <property type="protein sequence ID" value="GJS74903.1"/>
    <property type="molecule type" value="Genomic_DNA"/>
</dbReference>
<comment type="caution">
    <text evidence="1">The sequence shown here is derived from an EMBL/GenBank/DDBJ whole genome shotgun (WGS) entry which is preliminary data.</text>
</comment>
<reference evidence="1" key="1">
    <citation type="journal article" date="2022" name="Int. J. Mol. Sci.">
        <title>Draft Genome of Tanacetum Coccineum: Genomic Comparison of Closely Related Tanacetum-Family Plants.</title>
        <authorList>
            <person name="Yamashiro T."/>
            <person name="Shiraishi A."/>
            <person name="Nakayama K."/>
            <person name="Satake H."/>
        </authorList>
    </citation>
    <scope>NUCLEOTIDE SEQUENCE</scope>
</reference>
<protein>
    <submittedName>
        <fullName evidence="1">Uncharacterized protein</fullName>
    </submittedName>
</protein>
<evidence type="ECO:0000313" key="2">
    <source>
        <dbReference type="Proteomes" id="UP001151760"/>
    </source>
</evidence>
<evidence type="ECO:0000313" key="1">
    <source>
        <dbReference type="EMBL" id="GJS74903.1"/>
    </source>
</evidence>
<sequence length="111" mass="12428">MGRSVPGPVPELQVAERGSTRYEVLFQVAAGQSERDTWHLACVSTRSECVSTRSECVNPCQSWDNEAVGRRQKDENAPRSGSIIGWMPERTNLPLLLGCYINRRICCIWGC</sequence>
<dbReference type="Proteomes" id="UP001151760">
    <property type="component" value="Unassembled WGS sequence"/>
</dbReference>